<feature type="region of interest" description="Disordered" evidence="1">
    <location>
        <begin position="1"/>
        <end position="28"/>
    </location>
</feature>
<name>A0A177ERR0_9EURO</name>
<reference evidence="2 3" key="1">
    <citation type="submission" date="2016-03" db="EMBL/GenBank/DDBJ databases">
        <title>Draft genome sequence of the Fonsecaea monophora CBS 269.37.</title>
        <authorList>
            <person name="Bombassaro A."/>
            <person name="Vinicius W.A."/>
            <person name="De Hoog S."/>
            <person name="Sun J."/>
            <person name="Souza E.M."/>
            <person name="Raittz R.T."/>
            <person name="Costa F."/>
            <person name="Leao A.C."/>
            <person name="Tadra-Sfeir M.Z."/>
            <person name="Baura V."/>
            <person name="Balsanelli E."/>
            <person name="Pedrosa F.O."/>
            <person name="Moreno L.F."/>
            <person name="Steffens M.B."/>
            <person name="Xi L."/>
            <person name="Bocca A.L."/>
            <person name="Felipe M.S."/>
            <person name="Teixeira M."/>
            <person name="Telles Filho F.Q."/>
            <person name="Azevedo C.M."/>
            <person name="Gomes R."/>
            <person name="Vicente V.A."/>
        </authorList>
    </citation>
    <scope>NUCLEOTIDE SEQUENCE [LARGE SCALE GENOMIC DNA]</scope>
    <source>
        <strain evidence="2 3">CBS 269.37</strain>
    </source>
</reference>
<dbReference type="Proteomes" id="UP000077002">
    <property type="component" value="Unassembled WGS sequence"/>
</dbReference>
<dbReference type="EMBL" id="LVKK01000147">
    <property type="protein sequence ID" value="OAG34667.1"/>
    <property type="molecule type" value="Genomic_DNA"/>
</dbReference>
<sequence length="158" mass="17052">MGPFHGDAEIRTGIGGTGARGEDGDDDDTAGCAQSGWLSLVRRVVSRFRAVGALLPAAVSSLIRPSGFIQDPMTRGHRIQPSWSAVQVRSQQEPDAFLASGAKFHLGVRRDRPHIDDSRNTQTTVDEADARLDRRLESLQAQGALYPSNCLAYLHATA</sequence>
<protein>
    <submittedName>
        <fullName evidence="2">Uncharacterized protein</fullName>
    </submittedName>
</protein>
<evidence type="ECO:0000313" key="2">
    <source>
        <dbReference type="EMBL" id="OAG34667.1"/>
    </source>
</evidence>
<evidence type="ECO:0000256" key="1">
    <source>
        <dbReference type="SAM" id="MobiDB-lite"/>
    </source>
</evidence>
<feature type="compositionally biased region" description="Basic and acidic residues" evidence="1">
    <location>
        <begin position="1"/>
        <end position="10"/>
    </location>
</feature>
<dbReference type="GeneID" id="34606278"/>
<gene>
    <name evidence="2" type="ORF">AYO21_11179</name>
</gene>
<dbReference type="RefSeq" id="XP_022506619.1">
    <property type="nucleotide sequence ID" value="XM_022661076.1"/>
</dbReference>
<organism evidence="2 3">
    <name type="scientific">Fonsecaea monophora</name>
    <dbReference type="NCBI Taxonomy" id="254056"/>
    <lineage>
        <taxon>Eukaryota</taxon>
        <taxon>Fungi</taxon>
        <taxon>Dikarya</taxon>
        <taxon>Ascomycota</taxon>
        <taxon>Pezizomycotina</taxon>
        <taxon>Eurotiomycetes</taxon>
        <taxon>Chaetothyriomycetidae</taxon>
        <taxon>Chaetothyriales</taxon>
        <taxon>Herpotrichiellaceae</taxon>
        <taxon>Fonsecaea</taxon>
    </lineage>
</organism>
<proteinExistence type="predicted"/>
<evidence type="ECO:0000313" key="3">
    <source>
        <dbReference type="Proteomes" id="UP000077002"/>
    </source>
</evidence>
<accession>A0A177ERR0</accession>
<keyword evidence="3" id="KW-1185">Reference proteome</keyword>
<comment type="caution">
    <text evidence="2">The sequence shown here is derived from an EMBL/GenBank/DDBJ whole genome shotgun (WGS) entry which is preliminary data.</text>
</comment>
<dbReference type="AlphaFoldDB" id="A0A177ERR0"/>